<dbReference type="Proteomes" id="UP001311799">
    <property type="component" value="Unassembled WGS sequence"/>
</dbReference>
<evidence type="ECO:0000256" key="1">
    <source>
        <dbReference type="SAM" id="MobiDB-lite"/>
    </source>
</evidence>
<feature type="signal peptide" evidence="2">
    <location>
        <begin position="1"/>
        <end position="27"/>
    </location>
</feature>
<keyword evidence="4" id="KW-1185">Reference proteome</keyword>
<dbReference type="AlphaFoldDB" id="A0AAV9XV62"/>
<reference evidence="3 4" key="1">
    <citation type="submission" date="2023-10" db="EMBL/GenBank/DDBJ databases">
        <title>Comparative genomics analysis reveals potential genetic determinants of host preference in Cryptosporidium xiaoi.</title>
        <authorList>
            <person name="Xiao L."/>
            <person name="Li J."/>
        </authorList>
    </citation>
    <scope>NUCLEOTIDE SEQUENCE [LARGE SCALE GENOMIC DNA]</scope>
    <source>
        <strain evidence="3 4">52996</strain>
    </source>
</reference>
<gene>
    <name evidence="3" type="ORF">RS030_4566</name>
</gene>
<sequence>MIKFSNVSLIALLLYVIVFNIDNKLIGYSPTTNFYTHGNIEFSLLRLKCSPLDKIGKCLRGCFCCCKGKCSNGDDDDDYPIPPLNPPTNSIPIPKPRDKHPKTTLQRYRDRLNGETGSGYPSSIWTLQLSLETINEVDEPPHEEENNLGFVNQGFSSEGEDEESGGGGGGIKSG</sequence>
<organism evidence="3 4">
    <name type="scientific">Cryptosporidium xiaoi</name>
    <dbReference type="NCBI Taxonomy" id="659607"/>
    <lineage>
        <taxon>Eukaryota</taxon>
        <taxon>Sar</taxon>
        <taxon>Alveolata</taxon>
        <taxon>Apicomplexa</taxon>
        <taxon>Conoidasida</taxon>
        <taxon>Coccidia</taxon>
        <taxon>Eucoccidiorida</taxon>
        <taxon>Eimeriorina</taxon>
        <taxon>Cryptosporidiidae</taxon>
        <taxon>Cryptosporidium</taxon>
    </lineage>
</organism>
<keyword evidence="2" id="KW-0732">Signal</keyword>
<evidence type="ECO:0000313" key="3">
    <source>
        <dbReference type="EMBL" id="KAK6588497.1"/>
    </source>
</evidence>
<evidence type="ECO:0000313" key="4">
    <source>
        <dbReference type="Proteomes" id="UP001311799"/>
    </source>
</evidence>
<accession>A0AAV9XV62</accession>
<evidence type="ECO:0000256" key="2">
    <source>
        <dbReference type="SAM" id="SignalP"/>
    </source>
</evidence>
<protein>
    <submittedName>
        <fullName evidence="3">Uncharacterized protein</fullName>
    </submittedName>
</protein>
<dbReference type="EMBL" id="JAWDEY010000032">
    <property type="protein sequence ID" value="KAK6588497.1"/>
    <property type="molecule type" value="Genomic_DNA"/>
</dbReference>
<feature type="chain" id="PRO_5043698776" evidence="2">
    <location>
        <begin position="28"/>
        <end position="174"/>
    </location>
</feature>
<feature type="region of interest" description="Disordered" evidence="1">
    <location>
        <begin position="135"/>
        <end position="174"/>
    </location>
</feature>
<comment type="caution">
    <text evidence="3">The sequence shown here is derived from an EMBL/GenBank/DDBJ whole genome shotgun (WGS) entry which is preliminary data.</text>
</comment>
<proteinExistence type="predicted"/>
<name>A0AAV9XV62_9CRYT</name>
<feature type="compositionally biased region" description="Gly residues" evidence="1">
    <location>
        <begin position="165"/>
        <end position="174"/>
    </location>
</feature>